<dbReference type="InterPro" id="IPR024943">
    <property type="entry name" value="Enhancer_polycomb"/>
</dbReference>
<gene>
    <name evidence="1" type="ORF">GOBAR_AA38793</name>
</gene>
<sequence>MAYFPMGSDRFDKNHIKKLQRSKSKKYGSFLPSNGPQMMDSYNHRLIGKRNGIHQWNRGICEWSSQRHYFSDSVQRHGPEQWDNSDIDEFTLRDASSAAQHALKMAKFKREKAQRLLFRADLAIHKAMVALATAEAMKESSEDLNGDG</sequence>
<organism evidence="1 2">
    <name type="scientific">Gossypium barbadense</name>
    <name type="common">Sea Island cotton</name>
    <name type="synonym">Hibiscus barbadensis</name>
    <dbReference type="NCBI Taxonomy" id="3634"/>
    <lineage>
        <taxon>Eukaryota</taxon>
        <taxon>Viridiplantae</taxon>
        <taxon>Streptophyta</taxon>
        <taxon>Embryophyta</taxon>
        <taxon>Tracheophyta</taxon>
        <taxon>Spermatophyta</taxon>
        <taxon>Magnoliopsida</taxon>
        <taxon>eudicotyledons</taxon>
        <taxon>Gunneridae</taxon>
        <taxon>Pentapetalae</taxon>
        <taxon>rosids</taxon>
        <taxon>malvids</taxon>
        <taxon>Malvales</taxon>
        <taxon>Malvaceae</taxon>
        <taxon>Malvoideae</taxon>
        <taxon>Gossypium</taxon>
    </lineage>
</organism>
<reference evidence="1 2" key="1">
    <citation type="submission" date="2015-01" db="EMBL/GenBank/DDBJ databases">
        <title>Genome of allotetraploid Gossypium barbadense reveals genomic plasticity and fiber elongation in cotton evolution.</title>
        <authorList>
            <person name="Chen X."/>
            <person name="Liu X."/>
            <person name="Zhao B."/>
            <person name="Zheng H."/>
            <person name="Hu Y."/>
            <person name="Lu G."/>
            <person name="Yang C."/>
            <person name="Chen J."/>
            <person name="Shan C."/>
            <person name="Zhang L."/>
            <person name="Zhou Y."/>
            <person name="Wang L."/>
            <person name="Guo W."/>
            <person name="Bai Y."/>
            <person name="Ruan J."/>
            <person name="Shangguan X."/>
            <person name="Mao Y."/>
            <person name="Jiang J."/>
            <person name="Zhu Y."/>
            <person name="Lei J."/>
            <person name="Kang H."/>
            <person name="Chen S."/>
            <person name="He X."/>
            <person name="Wang R."/>
            <person name="Wang Y."/>
            <person name="Chen J."/>
            <person name="Wang L."/>
            <person name="Yu S."/>
            <person name="Wang B."/>
            <person name="Wei J."/>
            <person name="Song S."/>
            <person name="Lu X."/>
            <person name="Gao Z."/>
            <person name="Gu W."/>
            <person name="Deng X."/>
            <person name="Ma D."/>
            <person name="Wang S."/>
            <person name="Liang W."/>
            <person name="Fang L."/>
            <person name="Cai C."/>
            <person name="Zhu X."/>
            <person name="Zhou B."/>
            <person name="Zhang Y."/>
            <person name="Chen Z."/>
            <person name="Xu S."/>
            <person name="Zhu R."/>
            <person name="Wang S."/>
            <person name="Zhang T."/>
            <person name="Zhao G."/>
        </authorList>
    </citation>
    <scope>NUCLEOTIDE SEQUENCE [LARGE SCALE GENOMIC DNA]</scope>
    <source>
        <strain evidence="2">cv. Xinhai21</strain>
        <tissue evidence="1">Leaf</tissue>
    </source>
</reference>
<name>A0A2P5VSV4_GOSBA</name>
<dbReference type="EMBL" id="KZ671072">
    <property type="protein sequence ID" value="PPR81926.1"/>
    <property type="molecule type" value="Genomic_DNA"/>
</dbReference>
<evidence type="ECO:0000313" key="1">
    <source>
        <dbReference type="EMBL" id="PPR81926.1"/>
    </source>
</evidence>
<dbReference type="OrthoDB" id="1468364at2759"/>
<dbReference type="Proteomes" id="UP000239757">
    <property type="component" value="Unassembled WGS sequence"/>
</dbReference>
<dbReference type="AlphaFoldDB" id="A0A2P5VSV4"/>
<proteinExistence type="predicted"/>
<accession>A0A2P5VSV4</accession>
<protein>
    <submittedName>
        <fullName evidence="1">Uncharacterized protein</fullName>
    </submittedName>
</protein>
<dbReference type="PANTHER" id="PTHR14898">
    <property type="entry name" value="ENHANCER OF POLYCOMB"/>
    <property type="match status" value="1"/>
</dbReference>
<dbReference type="GO" id="GO:0006357">
    <property type="term" value="P:regulation of transcription by RNA polymerase II"/>
    <property type="evidence" value="ECO:0007669"/>
    <property type="project" value="InterPro"/>
</dbReference>
<dbReference type="GO" id="GO:0035267">
    <property type="term" value="C:NuA4 histone acetyltransferase complex"/>
    <property type="evidence" value="ECO:0007669"/>
    <property type="project" value="InterPro"/>
</dbReference>
<evidence type="ECO:0000313" key="2">
    <source>
        <dbReference type="Proteomes" id="UP000239757"/>
    </source>
</evidence>